<keyword evidence="1" id="KW-0812">Transmembrane</keyword>
<evidence type="ECO:0000313" key="2">
    <source>
        <dbReference type="EMBL" id="SEM66533.1"/>
    </source>
</evidence>
<gene>
    <name evidence="2" type="ORF">SAMN04488011_10143</name>
</gene>
<dbReference type="RefSeq" id="WP_091842910.1">
    <property type="nucleotide sequence ID" value="NZ_FOCM01000001.1"/>
</dbReference>
<dbReference type="EMBL" id="FOCM01000001">
    <property type="protein sequence ID" value="SEM66533.1"/>
    <property type="molecule type" value="Genomic_DNA"/>
</dbReference>
<dbReference type="Proteomes" id="UP000199372">
    <property type="component" value="Unassembled WGS sequence"/>
</dbReference>
<proteinExistence type="predicted"/>
<dbReference type="InterPro" id="IPR020308">
    <property type="entry name" value="Uncharacterised_Ynq1"/>
</dbReference>
<protein>
    <submittedName>
        <fullName evidence="2">Uncharacterized protein</fullName>
    </submittedName>
</protein>
<feature type="transmembrane region" description="Helical" evidence="1">
    <location>
        <begin position="46"/>
        <end position="69"/>
    </location>
</feature>
<evidence type="ECO:0000313" key="3">
    <source>
        <dbReference type="Proteomes" id="UP000199372"/>
    </source>
</evidence>
<accession>A0A1H8A7I7</accession>
<dbReference type="AlphaFoldDB" id="A0A1H8A7I7"/>
<keyword evidence="1" id="KW-0472">Membrane</keyword>
<sequence>MSDGKRPKDLALGRRARNVGIVMAVTMVLWMGAQFIGGRLGLPARFVFLFDLAALAAFVWALVVTYQIWRRSQEHDG</sequence>
<evidence type="ECO:0000256" key="1">
    <source>
        <dbReference type="SAM" id="Phobius"/>
    </source>
</evidence>
<keyword evidence="3" id="KW-1185">Reference proteome</keyword>
<feature type="transmembrane region" description="Helical" evidence="1">
    <location>
        <begin position="21"/>
        <end position="40"/>
    </location>
</feature>
<name>A0A1H8A7I7_9RHOB</name>
<dbReference type="Pfam" id="PF17272">
    <property type="entry name" value="DUF5337"/>
    <property type="match status" value="1"/>
</dbReference>
<dbReference type="OrthoDB" id="7658896at2"/>
<organism evidence="2 3">
    <name type="scientific">Palleronia pelagia</name>
    <dbReference type="NCBI Taxonomy" id="387096"/>
    <lineage>
        <taxon>Bacteria</taxon>
        <taxon>Pseudomonadati</taxon>
        <taxon>Pseudomonadota</taxon>
        <taxon>Alphaproteobacteria</taxon>
        <taxon>Rhodobacterales</taxon>
        <taxon>Roseobacteraceae</taxon>
        <taxon>Palleronia</taxon>
    </lineage>
</organism>
<keyword evidence="1" id="KW-1133">Transmembrane helix</keyword>
<reference evidence="3" key="1">
    <citation type="submission" date="2016-10" db="EMBL/GenBank/DDBJ databases">
        <authorList>
            <person name="Varghese N."/>
            <person name="Submissions S."/>
        </authorList>
    </citation>
    <scope>NUCLEOTIDE SEQUENCE [LARGE SCALE GENOMIC DNA]</scope>
    <source>
        <strain evidence="3">DSM 26893</strain>
    </source>
</reference>